<feature type="chain" id="PRO_5047406547" evidence="1">
    <location>
        <begin position="27"/>
        <end position="263"/>
    </location>
</feature>
<accession>A0ABR9T7M6</accession>
<evidence type="ECO:0000313" key="3">
    <source>
        <dbReference type="Proteomes" id="UP000618319"/>
    </source>
</evidence>
<proteinExistence type="predicted"/>
<reference evidence="2 3" key="1">
    <citation type="submission" date="2018-02" db="EMBL/GenBank/DDBJ databases">
        <title>Sphingobacterium KA21.</title>
        <authorList>
            <person name="Vasarhelyi B.M."/>
            <person name="Deshmukh S."/>
            <person name="Balint B."/>
            <person name="Kukolya J."/>
        </authorList>
    </citation>
    <scope>NUCLEOTIDE SEQUENCE [LARGE SCALE GENOMIC DNA]</scope>
    <source>
        <strain evidence="2 3">Ka21</strain>
    </source>
</reference>
<keyword evidence="1" id="KW-0732">Signal</keyword>
<dbReference type="RefSeq" id="WP_196938520.1">
    <property type="nucleotide sequence ID" value="NZ_MU158689.1"/>
</dbReference>
<dbReference type="Proteomes" id="UP000618319">
    <property type="component" value="Unassembled WGS sequence"/>
</dbReference>
<sequence>MKTSNFQRIVKGTKKSTMLLAAVAFATSVSFTSCNKDDAPGADLSLQNETAQVISPGATATFTGAAGSISRGSGANNGIYTVANYFIDNGILSGTGYHIPNGFYYFDLSENDNAPVPTGSTTPTVSWDIAFGGTGNAYITVNSGVRLKAIDKAFASVTLTDTTAATLISIAAGGFGHDGFLAPGTPSSDVDPTPASITGWANYWFDQHTLIKIANRTLIFKDAAGNVYAFDFESVYENATPIPGASGFPDNYSRLHFRYKKLN</sequence>
<dbReference type="PROSITE" id="PS51257">
    <property type="entry name" value="PROKAR_LIPOPROTEIN"/>
    <property type="match status" value="1"/>
</dbReference>
<gene>
    <name evidence="2" type="ORF">C4F40_11250</name>
</gene>
<evidence type="ECO:0000256" key="1">
    <source>
        <dbReference type="SAM" id="SignalP"/>
    </source>
</evidence>
<comment type="caution">
    <text evidence="2">The sequence shown here is derived from an EMBL/GenBank/DDBJ whole genome shotgun (WGS) entry which is preliminary data.</text>
</comment>
<dbReference type="EMBL" id="PSKQ01000019">
    <property type="protein sequence ID" value="MBE8721300.1"/>
    <property type="molecule type" value="Genomic_DNA"/>
</dbReference>
<organism evidence="2 3">
    <name type="scientific">Sphingobacterium pedocola</name>
    <dbReference type="NCBI Taxonomy" id="2082722"/>
    <lineage>
        <taxon>Bacteria</taxon>
        <taxon>Pseudomonadati</taxon>
        <taxon>Bacteroidota</taxon>
        <taxon>Sphingobacteriia</taxon>
        <taxon>Sphingobacteriales</taxon>
        <taxon>Sphingobacteriaceae</taxon>
        <taxon>Sphingobacterium</taxon>
    </lineage>
</organism>
<name>A0ABR9T7M6_9SPHI</name>
<feature type="signal peptide" evidence="1">
    <location>
        <begin position="1"/>
        <end position="26"/>
    </location>
</feature>
<keyword evidence="3" id="KW-1185">Reference proteome</keyword>
<evidence type="ECO:0000313" key="2">
    <source>
        <dbReference type="EMBL" id="MBE8721300.1"/>
    </source>
</evidence>
<protein>
    <submittedName>
        <fullName evidence="2">Uncharacterized protein</fullName>
    </submittedName>
</protein>